<feature type="transmembrane region" description="Helical" evidence="1">
    <location>
        <begin position="198"/>
        <end position="221"/>
    </location>
</feature>
<feature type="transmembrane region" description="Helical" evidence="1">
    <location>
        <begin position="108"/>
        <end position="129"/>
    </location>
</feature>
<feature type="transmembrane region" description="Helical" evidence="1">
    <location>
        <begin position="339"/>
        <end position="358"/>
    </location>
</feature>
<dbReference type="AlphaFoldDB" id="A0A951IVL2"/>
<feature type="transmembrane region" description="Helical" evidence="1">
    <location>
        <begin position="227"/>
        <end position="248"/>
    </location>
</feature>
<feature type="transmembrane region" description="Helical" evidence="1">
    <location>
        <begin position="82"/>
        <end position="102"/>
    </location>
</feature>
<feature type="transmembrane region" description="Helical" evidence="1">
    <location>
        <begin position="162"/>
        <end position="186"/>
    </location>
</feature>
<keyword evidence="3" id="KW-1185">Reference proteome</keyword>
<protein>
    <submittedName>
        <fullName evidence="2">Uncharacterized protein</fullName>
    </submittedName>
</protein>
<accession>A0A951IVL2</accession>
<keyword evidence="1" id="KW-0812">Transmembrane</keyword>
<dbReference type="EMBL" id="RPHB01000001">
    <property type="protein sequence ID" value="MBW3466699.1"/>
    <property type="molecule type" value="Genomic_DNA"/>
</dbReference>
<feature type="transmembrane region" description="Helical" evidence="1">
    <location>
        <begin position="269"/>
        <end position="289"/>
    </location>
</feature>
<proteinExistence type="predicted"/>
<evidence type="ECO:0000256" key="1">
    <source>
        <dbReference type="SAM" id="Phobius"/>
    </source>
</evidence>
<sequence length="465" mass="53074">MIRFLLIAILLAVVVFQIQGEKVPINEGAGLEGVPLRIVAEGFTDQFDDEGYDAFVIHRILPYALVNSIFVIFDFDMDPESLLHGILIFNFLILLLGCYWYFKLTKKLRSSVSMEILGFVLLFGNFLVLKISWYEAFHPGLFALVLGIGQANYFIRYEKTKLFLVSLIGGFVWPTLFPIGMVLIFLPSDKIVFRENENSLLGIYLIPTVLCCVLTLIGVYFTGTEHGVIWFGLGLLTLASMVYFGLNASGVSWIKSFQLLQKRMKPERLAYLATSVAVYFLIISLLSVGKSEFGIVDFLKGIAVQGAERPLMFLISQFAFYGILIPIILVFFSRICREAGKLGLGFMVVFILIMILVFYADAYWWVQAIPFMVLLVLKGLRRYSLVNKDIWVLSLLSLLLSKFWFKINVEDLDQYILQNTDSWIAQRYFQHFGLMQSELVYYIYIIVFLAASALIFLGKKRYAKS</sequence>
<feature type="transmembrane region" description="Helical" evidence="1">
    <location>
        <begin position="439"/>
        <end position="457"/>
    </location>
</feature>
<gene>
    <name evidence="2" type="ORF">EGN73_02565</name>
</gene>
<comment type="caution">
    <text evidence="2">The sequence shown here is derived from an EMBL/GenBank/DDBJ whole genome shotgun (WGS) entry which is preliminary data.</text>
</comment>
<feature type="transmembrane region" description="Helical" evidence="1">
    <location>
        <begin position="56"/>
        <end position="75"/>
    </location>
</feature>
<reference evidence="2 3" key="1">
    <citation type="journal article" date="2020" name="Syst. Appl. Microbiol.">
        <title>Arthrospiribacter ruber gen. nov., sp. nov., a novel bacterium isolated from Arthrospira cultures.</title>
        <authorList>
            <person name="Waleron M."/>
            <person name="Misztak A."/>
            <person name="Waleron M.M."/>
            <person name="Furmaniak M."/>
            <person name="Mrozik A."/>
            <person name="Waleron K."/>
        </authorList>
    </citation>
    <scope>NUCLEOTIDE SEQUENCE [LARGE SCALE GENOMIC DNA]</scope>
    <source>
        <strain evidence="2 3">DPMB0001</strain>
    </source>
</reference>
<name>A0A951IVL2_9BACT</name>
<feature type="transmembrane region" description="Helical" evidence="1">
    <location>
        <begin position="309"/>
        <end position="332"/>
    </location>
</feature>
<dbReference type="RefSeq" id="WP_219286805.1">
    <property type="nucleotide sequence ID" value="NZ_RPHB01000001.1"/>
</dbReference>
<organism evidence="2 3">
    <name type="scientific">Arthrospiribacter ruber</name>
    <dbReference type="NCBI Taxonomy" id="2487934"/>
    <lineage>
        <taxon>Bacteria</taxon>
        <taxon>Pseudomonadati</taxon>
        <taxon>Bacteroidota</taxon>
        <taxon>Cytophagia</taxon>
        <taxon>Cytophagales</taxon>
        <taxon>Cyclobacteriaceae</taxon>
        <taxon>Arthrospiribacter</taxon>
    </lineage>
</organism>
<feature type="transmembrane region" description="Helical" evidence="1">
    <location>
        <begin position="136"/>
        <end position="156"/>
    </location>
</feature>
<evidence type="ECO:0000313" key="3">
    <source>
        <dbReference type="Proteomes" id="UP000727490"/>
    </source>
</evidence>
<keyword evidence="1" id="KW-1133">Transmembrane helix</keyword>
<dbReference type="Proteomes" id="UP000727490">
    <property type="component" value="Unassembled WGS sequence"/>
</dbReference>
<keyword evidence="1" id="KW-0472">Membrane</keyword>
<evidence type="ECO:0000313" key="2">
    <source>
        <dbReference type="EMBL" id="MBW3466699.1"/>
    </source>
</evidence>